<keyword evidence="2" id="KW-1185">Reference proteome</keyword>
<dbReference type="Proteomes" id="UP000198211">
    <property type="component" value="Unassembled WGS sequence"/>
</dbReference>
<evidence type="ECO:0000313" key="1">
    <source>
        <dbReference type="EMBL" id="OWY96180.1"/>
    </source>
</evidence>
<feature type="non-terminal residue" evidence="1">
    <location>
        <position position="1"/>
    </location>
</feature>
<organism evidence="1 2">
    <name type="scientific">Phytophthora megakarya</name>
    <dbReference type="NCBI Taxonomy" id="4795"/>
    <lineage>
        <taxon>Eukaryota</taxon>
        <taxon>Sar</taxon>
        <taxon>Stramenopiles</taxon>
        <taxon>Oomycota</taxon>
        <taxon>Peronosporomycetes</taxon>
        <taxon>Peronosporales</taxon>
        <taxon>Peronosporaceae</taxon>
        <taxon>Phytophthora</taxon>
    </lineage>
</organism>
<dbReference type="EMBL" id="NBNE01011989">
    <property type="protein sequence ID" value="OWY96180.1"/>
    <property type="molecule type" value="Genomic_DNA"/>
</dbReference>
<protein>
    <submittedName>
        <fullName evidence="1">Uncharacterized protein</fullName>
    </submittedName>
</protein>
<accession>A0A225UT03</accession>
<gene>
    <name evidence="1" type="ORF">PHMEG_00033618</name>
</gene>
<proteinExistence type="predicted"/>
<evidence type="ECO:0000313" key="2">
    <source>
        <dbReference type="Proteomes" id="UP000198211"/>
    </source>
</evidence>
<comment type="caution">
    <text evidence="1">The sequence shown here is derived from an EMBL/GenBank/DDBJ whole genome shotgun (WGS) entry which is preliminary data.</text>
</comment>
<reference evidence="2" key="1">
    <citation type="submission" date="2017-03" db="EMBL/GenBank/DDBJ databases">
        <title>Phytopthora megakarya and P. palmivora, two closely related causual agents of cacao black pod achieved similar genome size and gene model numbers by different mechanisms.</title>
        <authorList>
            <person name="Ali S."/>
            <person name="Shao J."/>
            <person name="Larry D.J."/>
            <person name="Kronmiller B."/>
            <person name="Shen D."/>
            <person name="Strem M.D."/>
            <person name="Melnick R.L."/>
            <person name="Guiltinan M.J."/>
            <person name="Tyler B.M."/>
            <person name="Meinhardt L.W."/>
            <person name="Bailey B.A."/>
        </authorList>
    </citation>
    <scope>NUCLEOTIDE SEQUENCE [LARGE SCALE GENOMIC DNA]</scope>
    <source>
        <strain evidence="2">zdho120</strain>
    </source>
</reference>
<sequence length="168" mass="19140">KRTQAAYSSYRRGISAWIQQNKEDSGRYFDDEGRIYIEVFTPKMGLPYSMYELVCRAMMRLEDGGFARGFARLFFNLPWNFMCRAQSVESINSGHISNQDDSIGIIFHKSKTNQDGSGPHIYTNQFKRWACCITSLAVYRACCPHQCPGPLFPGSLPQSVCSNIRGRL</sequence>
<name>A0A225UT03_9STRA</name>
<dbReference type="AlphaFoldDB" id="A0A225UT03"/>